<proteinExistence type="predicted"/>
<keyword evidence="1" id="KW-0812">Transmembrane</keyword>
<name>A0ABQ1XYE7_9PROT</name>
<sequence>MNEDHIADADKRGLEKLSEELSAETGEIITAEQLAQNPALMSMMEMTTGAYPPPSMLRDYKALDEELFREIVRGAVAQRDHRLEIERAEAAQSRSLRRWGQISQFGLGFFALAIAALMKAVPAFYGIDTGWAVPVAIAVLGVGGLPAATIMARVFTGRRDN</sequence>
<reference evidence="3" key="1">
    <citation type="journal article" date="2019" name="Int. J. Syst. Evol. Microbiol.">
        <title>The Global Catalogue of Microorganisms (GCM) 10K type strain sequencing project: providing services to taxonomists for standard genome sequencing and annotation.</title>
        <authorList>
            <consortium name="The Broad Institute Genomics Platform"/>
            <consortium name="The Broad Institute Genome Sequencing Center for Infectious Disease"/>
            <person name="Wu L."/>
            <person name="Ma J."/>
        </authorList>
    </citation>
    <scope>NUCLEOTIDE SEQUENCE [LARGE SCALE GENOMIC DNA]</scope>
    <source>
        <strain evidence="3">CGMCC 1.12766</strain>
    </source>
</reference>
<comment type="caution">
    <text evidence="2">The sequence shown here is derived from an EMBL/GenBank/DDBJ whole genome shotgun (WGS) entry which is preliminary data.</text>
</comment>
<keyword evidence="3" id="KW-1185">Reference proteome</keyword>
<dbReference type="EMBL" id="BMFS01000013">
    <property type="protein sequence ID" value="GGH06709.1"/>
    <property type="molecule type" value="Genomic_DNA"/>
</dbReference>
<protein>
    <recommendedName>
        <fullName evidence="4">DUF2335 domain-containing protein</fullName>
    </recommendedName>
</protein>
<evidence type="ECO:0000313" key="2">
    <source>
        <dbReference type="EMBL" id="GGH06709.1"/>
    </source>
</evidence>
<keyword evidence="1" id="KW-0472">Membrane</keyword>
<dbReference type="Proteomes" id="UP000648722">
    <property type="component" value="Unassembled WGS sequence"/>
</dbReference>
<feature type="transmembrane region" description="Helical" evidence="1">
    <location>
        <begin position="131"/>
        <end position="155"/>
    </location>
</feature>
<evidence type="ECO:0000313" key="3">
    <source>
        <dbReference type="Proteomes" id="UP000648722"/>
    </source>
</evidence>
<dbReference type="RefSeq" id="WP_188452854.1">
    <property type="nucleotide sequence ID" value="NZ_BMFS01000013.1"/>
</dbReference>
<feature type="transmembrane region" description="Helical" evidence="1">
    <location>
        <begin position="105"/>
        <end position="125"/>
    </location>
</feature>
<evidence type="ECO:0000256" key="1">
    <source>
        <dbReference type="SAM" id="Phobius"/>
    </source>
</evidence>
<organism evidence="2 3">
    <name type="scientific">Glycocaulis albus</name>
    <dbReference type="NCBI Taxonomy" id="1382801"/>
    <lineage>
        <taxon>Bacteria</taxon>
        <taxon>Pseudomonadati</taxon>
        <taxon>Pseudomonadota</taxon>
        <taxon>Alphaproteobacteria</taxon>
        <taxon>Maricaulales</taxon>
        <taxon>Maricaulaceae</taxon>
        <taxon>Glycocaulis</taxon>
    </lineage>
</organism>
<gene>
    <name evidence="2" type="ORF">GCM10007420_24150</name>
</gene>
<evidence type="ECO:0008006" key="4">
    <source>
        <dbReference type="Google" id="ProtNLM"/>
    </source>
</evidence>
<keyword evidence="1" id="KW-1133">Transmembrane helix</keyword>
<accession>A0ABQ1XYE7</accession>